<dbReference type="AlphaFoldDB" id="A0A1L2ZRA4"/>
<dbReference type="PANTHER" id="PTHR12526">
    <property type="entry name" value="GLYCOSYLTRANSFERASE"/>
    <property type="match status" value="1"/>
</dbReference>
<dbReference type="KEGG" id="nae:BHE16_04865"/>
<dbReference type="SUPFAM" id="SSF53756">
    <property type="entry name" value="UDP-Glycosyltransferase/glycogen phosphorylase"/>
    <property type="match status" value="1"/>
</dbReference>
<evidence type="ECO:0000313" key="3">
    <source>
        <dbReference type="EMBL" id="APF41730.1"/>
    </source>
</evidence>
<sequence length="327" mass="35783">MLLAIARAVQSLGHDLEVLGPSKPDQLVAKSRELGYETIELEASSRLTYMIALRSWWRQQSSGILWCNGLLPSVATAGMRSRLVHLHQIPIWRLRFLLSIARRRSLGVLVPSRHMSVAIKKSKVLSNWSKRISTNAIDRDTEGAPIRVGFIGRFSSDKGLPLLIEALGIASAKAEASLKLVLAGSPKFVSEEDQRRVRSALETSNVEIEMLGWVAPEEFLSEVDVVVVPSIWPEPFGLVATECMSASVPLVVSDAGALPEIVGEGYPWVSSAGDANSLADSILEFLTSPESERSKVVKSAFKRWNSLYSPETGELAVGRILQEIEGK</sequence>
<dbReference type="EMBL" id="CP018135">
    <property type="protein sequence ID" value="APF41730.1"/>
    <property type="molecule type" value="Genomic_DNA"/>
</dbReference>
<dbReference type="CDD" id="cd03801">
    <property type="entry name" value="GT4_PimA-like"/>
    <property type="match status" value="1"/>
</dbReference>
<keyword evidence="4" id="KW-1185">Reference proteome</keyword>
<dbReference type="InterPro" id="IPR001296">
    <property type="entry name" value="Glyco_trans_1"/>
</dbReference>
<dbReference type="GO" id="GO:0016757">
    <property type="term" value="F:glycosyltransferase activity"/>
    <property type="evidence" value="ECO:0007669"/>
    <property type="project" value="InterPro"/>
</dbReference>
<dbReference type="Proteomes" id="UP000183530">
    <property type="component" value="Chromosome"/>
</dbReference>
<evidence type="ECO:0000256" key="1">
    <source>
        <dbReference type="ARBA" id="ARBA00022679"/>
    </source>
</evidence>
<proteinExistence type="predicted"/>
<dbReference type="Pfam" id="PF00534">
    <property type="entry name" value="Glycos_transf_1"/>
    <property type="match status" value="1"/>
</dbReference>
<reference evidence="3 4" key="1">
    <citation type="submission" date="2016-11" db="EMBL/GenBank/DDBJ databases">
        <title>Genome sequencing of Zhihengliuella aestuarii B18 antagonistic to Plasmodiophora brassicae.</title>
        <authorList>
            <person name="Luo Y."/>
        </authorList>
    </citation>
    <scope>NUCLEOTIDE SEQUENCE [LARGE SCALE GENOMIC DNA]</scope>
    <source>
        <strain evidence="3 4">B18</strain>
    </source>
</reference>
<name>A0A1L2ZRA4_9MICC</name>
<accession>A0A1L2ZRA4</accession>
<feature type="domain" description="Glycosyl transferase family 1" evidence="2">
    <location>
        <begin position="145"/>
        <end position="300"/>
    </location>
</feature>
<keyword evidence="1" id="KW-0808">Transferase</keyword>
<evidence type="ECO:0000313" key="4">
    <source>
        <dbReference type="Proteomes" id="UP000183530"/>
    </source>
</evidence>
<dbReference type="STRING" id="556325.BHE16_04865"/>
<organism evidence="3 4">
    <name type="scientific">Neomicrococcus aestuarii</name>
    <dbReference type="NCBI Taxonomy" id="556325"/>
    <lineage>
        <taxon>Bacteria</taxon>
        <taxon>Bacillati</taxon>
        <taxon>Actinomycetota</taxon>
        <taxon>Actinomycetes</taxon>
        <taxon>Micrococcales</taxon>
        <taxon>Micrococcaceae</taxon>
        <taxon>Neomicrococcus</taxon>
    </lineage>
</organism>
<dbReference type="Gene3D" id="3.40.50.2000">
    <property type="entry name" value="Glycogen Phosphorylase B"/>
    <property type="match status" value="2"/>
</dbReference>
<evidence type="ECO:0000259" key="2">
    <source>
        <dbReference type="Pfam" id="PF00534"/>
    </source>
</evidence>
<gene>
    <name evidence="3" type="ORF">BHE16_04865</name>
</gene>
<protein>
    <recommendedName>
        <fullName evidence="2">Glycosyl transferase family 1 domain-containing protein</fullName>
    </recommendedName>
</protein>